<evidence type="ECO:0000256" key="1">
    <source>
        <dbReference type="SAM" id="Phobius"/>
    </source>
</evidence>
<feature type="transmembrane region" description="Helical" evidence="1">
    <location>
        <begin position="6"/>
        <end position="27"/>
    </location>
</feature>
<protein>
    <submittedName>
        <fullName evidence="2">Uncharacterized protein</fullName>
    </submittedName>
</protein>
<reference evidence="2" key="1">
    <citation type="submission" date="2018-11" db="EMBL/GenBank/DDBJ databases">
        <title>A distinct lineage of giant viruses engineers rhodopsin photosystems in predatory marine eukaryotes.</title>
        <authorList>
            <person name="Needham D.M."/>
            <person name="Yoshizawa S."/>
            <person name="Hosaka T."/>
            <person name="Poirier C."/>
            <person name="Choi C.-J."/>
            <person name="Hehenberger E."/>
            <person name="Irwin N.A.T."/>
            <person name="Wilken S."/>
            <person name="Yung C.-M."/>
            <person name="Bachy C."/>
            <person name="Kurihara R."/>
            <person name="Nakajima Y."/>
            <person name="Kojima K."/>
            <person name="Kimura-Someya T."/>
            <person name="Leonard G."/>
            <person name="Malmstrom R.R."/>
            <person name="Mende D."/>
            <person name="Olson D.K."/>
            <person name="Sudo Y."/>
            <person name="Sudek S."/>
            <person name="Richards T.A."/>
            <person name="DeLong E.F."/>
            <person name="Keeling P.J."/>
            <person name="Santoro A.E."/>
            <person name="Shirouzu M."/>
            <person name="Iwasaki W."/>
            <person name="Worden A.Z."/>
        </authorList>
    </citation>
    <scope>NUCLEOTIDE SEQUENCE</scope>
</reference>
<gene>
    <name evidence="2" type="ORF">1_45</name>
</gene>
<accession>A0A5B8HWW0</accession>
<name>A0A5B8HWW0_9VIRU</name>
<sequence length="98" mass="11543">MQQQYIYILVISISLFVLFTLLLSYFCNTNKNNRFYQPLINRQNGSSNLKRTNSLPSHLNKNMKVDFFNESINQNIEEAEKSFNNSKEGIYPKLEDLN</sequence>
<proteinExistence type="predicted"/>
<keyword evidence="1" id="KW-0472">Membrane</keyword>
<evidence type="ECO:0000313" key="2">
    <source>
        <dbReference type="EMBL" id="QDY51660.1"/>
    </source>
</evidence>
<keyword evidence="1" id="KW-1133">Transmembrane helix</keyword>
<organism evidence="2">
    <name type="scientific">Mimiviridae sp. ChoanoV1</name>
    <dbReference type="NCBI Taxonomy" id="2596887"/>
    <lineage>
        <taxon>Viruses</taxon>
        <taxon>Varidnaviria</taxon>
        <taxon>Bamfordvirae</taxon>
        <taxon>Nucleocytoviricota</taxon>
        <taxon>Megaviricetes</taxon>
        <taxon>Imitervirales</taxon>
        <taxon>Schizomimiviridae</taxon>
    </lineage>
</organism>
<keyword evidence="1" id="KW-0812">Transmembrane</keyword>
<dbReference type="EMBL" id="MK250085">
    <property type="protein sequence ID" value="QDY51660.1"/>
    <property type="molecule type" value="Genomic_DNA"/>
</dbReference>